<evidence type="ECO:0000313" key="4">
    <source>
        <dbReference type="Proteomes" id="UP001160148"/>
    </source>
</evidence>
<accession>A0AAV0XE14</accession>
<evidence type="ECO:0000256" key="1">
    <source>
        <dbReference type="SAM" id="Coils"/>
    </source>
</evidence>
<dbReference type="Proteomes" id="UP001160148">
    <property type="component" value="Unassembled WGS sequence"/>
</dbReference>
<comment type="caution">
    <text evidence="3">The sequence shown here is derived from an EMBL/GenBank/DDBJ whole genome shotgun (WGS) entry which is preliminary data.</text>
</comment>
<dbReference type="InterPro" id="IPR057191">
    <property type="entry name" value="DUF7869"/>
</dbReference>
<gene>
    <name evidence="3" type="ORF">MEUPH1_LOCUS20473</name>
</gene>
<organism evidence="3 4">
    <name type="scientific">Macrosiphum euphorbiae</name>
    <name type="common">potato aphid</name>
    <dbReference type="NCBI Taxonomy" id="13131"/>
    <lineage>
        <taxon>Eukaryota</taxon>
        <taxon>Metazoa</taxon>
        <taxon>Ecdysozoa</taxon>
        <taxon>Arthropoda</taxon>
        <taxon>Hexapoda</taxon>
        <taxon>Insecta</taxon>
        <taxon>Pterygota</taxon>
        <taxon>Neoptera</taxon>
        <taxon>Paraneoptera</taxon>
        <taxon>Hemiptera</taxon>
        <taxon>Sternorrhyncha</taxon>
        <taxon>Aphidomorpha</taxon>
        <taxon>Aphidoidea</taxon>
        <taxon>Aphididae</taxon>
        <taxon>Macrosiphini</taxon>
        <taxon>Macrosiphum</taxon>
    </lineage>
</organism>
<protein>
    <recommendedName>
        <fullName evidence="2">DUF7869 domain-containing protein</fullName>
    </recommendedName>
</protein>
<dbReference type="AlphaFoldDB" id="A0AAV0XE14"/>
<dbReference type="EMBL" id="CARXXK010000004">
    <property type="protein sequence ID" value="CAI6365802.1"/>
    <property type="molecule type" value="Genomic_DNA"/>
</dbReference>
<dbReference type="PANTHER" id="PTHR10773">
    <property type="entry name" value="DNA-DIRECTED RNA POLYMERASES I, II, AND III SUBUNIT RPABC2"/>
    <property type="match status" value="1"/>
</dbReference>
<evidence type="ECO:0000259" key="2">
    <source>
        <dbReference type="Pfam" id="PF25273"/>
    </source>
</evidence>
<proteinExistence type="predicted"/>
<name>A0AAV0XE14_9HEMI</name>
<dbReference type="Pfam" id="PF25273">
    <property type="entry name" value="DUF7869"/>
    <property type="match status" value="1"/>
</dbReference>
<feature type="domain" description="DUF7869" evidence="2">
    <location>
        <begin position="427"/>
        <end position="585"/>
    </location>
</feature>
<keyword evidence="4" id="KW-1185">Reference proteome</keyword>
<sequence length="682" mass="78763">MNCDNIAKQLEYDESFSDSSFDDDIQDPDYIIIENDELGGILAFDSDPDDNFELLPTTPSGSVNIISESSEDEQPISIRNGKKRINNKSNWKRKITKKSRSDGIEHNSLRDKIVPPRTTGPDCHCNKECFTNVSDDQKTNLLVTFNNIGDKNKQDTYLAGLIRVNPVIRQRKRDGSRSSKTCSVKYEIKIGLEIIQVCKKAFCSLLGVGKSRVERIINNLKNNVPSPVDKRGKHHSRPNKIPDNICFQLDTFISSFPKRQSHYSRSDNNNVRYMSPELSVAKLYRMYLEIYEPDVYAFLNSENGEQVKPKLKYNYFANYFNRNFNISFGTPRSDTCQTCDNLKKIIDSENNEEEKANLEVEKQIHLRKAEVFYTYLKQLSAEAKQNDSIDVLSFDFQQNMPLPHIPSGDVFYKRQLWSYNFCIHSAGTGKSHFYMYNESSGKKGQNEVISFLHHYFKNILSPRIKTLYLFSDNCSAQNKNKTLFQYLSAVVNTPTFSIKSIIHRYPEPGHSFLPCDRCFGHIEKVRRKVERVFLPDEYEKMVSETNKKFKVVHVDQSMIFDFNSYLSPLAKKVITNKEKVKFTIMAYRYVEYTNEGIFCSTSGNSTAKEKYTLNKTGEELTINENGLLRLYNEPIKLKLSKFNDVTQLASKYVPQEYQWFYIGLTAAEESNTNNSDGSDYEN</sequence>
<reference evidence="3 4" key="1">
    <citation type="submission" date="2023-01" db="EMBL/GenBank/DDBJ databases">
        <authorList>
            <person name="Whitehead M."/>
        </authorList>
    </citation>
    <scope>NUCLEOTIDE SEQUENCE [LARGE SCALE GENOMIC DNA]</scope>
</reference>
<dbReference type="PANTHER" id="PTHR10773:SF19">
    <property type="match status" value="1"/>
</dbReference>
<evidence type="ECO:0000313" key="3">
    <source>
        <dbReference type="EMBL" id="CAI6365802.1"/>
    </source>
</evidence>
<keyword evidence="1" id="KW-0175">Coiled coil</keyword>
<feature type="coiled-coil region" evidence="1">
    <location>
        <begin position="339"/>
        <end position="368"/>
    </location>
</feature>